<accession>A0A517DX28</accession>
<dbReference type="PRINTS" id="PR00260">
    <property type="entry name" value="CHEMTRNSDUCR"/>
</dbReference>
<keyword evidence="1 3" id="KW-0807">Transducer</keyword>
<dbReference type="RefSeq" id="WP_144351334.1">
    <property type="nucleotide sequence ID" value="NZ_CP036259.1"/>
</dbReference>
<dbReference type="Gene3D" id="1.10.287.950">
    <property type="entry name" value="Methyl-accepting chemotaxis protein"/>
    <property type="match status" value="1"/>
</dbReference>
<evidence type="ECO:0000259" key="5">
    <source>
        <dbReference type="PROSITE" id="PS50111"/>
    </source>
</evidence>
<dbReference type="CDD" id="cd06225">
    <property type="entry name" value="HAMP"/>
    <property type="match status" value="1"/>
</dbReference>
<evidence type="ECO:0000256" key="4">
    <source>
        <dbReference type="SAM" id="Phobius"/>
    </source>
</evidence>
<feature type="domain" description="HAMP" evidence="6">
    <location>
        <begin position="220"/>
        <end position="273"/>
    </location>
</feature>
<comment type="similarity">
    <text evidence="2">Belongs to the methyl-accepting chemotaxis (MCP) protein family.</text>
</comment>
<dbReference type="CDD" id="cd11386">
    <property type="entry name" value="MCP_signal"/>
    <property type="match status" value="1"/>
</dbReference>
<dbReference type="GO" id="GO:0004888">
    <property type="term" value="F:transmembrane signaling receptor activity"/>
    <property type="evidence" value="ECO:0007669"/>
    <property type="project" value="InterPro"/>
</dbReference>
<dbReference type="GO" id="GO:0016020">
    <property type="term" value="C:membrane"/>
    <property type="evidence" value="ECO:0007669"/>
    <property type="project" value="InterPro"/>
</dbReference>
<keyword evidence="4" id="KW-0812">Transmembrane</keyword>
<evidence type="ECO:0000256" key="3">
    <source>
        <dbReference type="PROSITE-ProRule" id="PRU00284"/>
    </source>
</evidence>
<dbReference type="SMART" id="SM00304">
    <property type="entry name" value="HAMP"/>
    <property type="match status" value="2"/>
</dbReference>
<proteinExistence type="inferred from homology"/>
<evidence type="ECO:0000256" key="1">
    <source>
        <dbReference type="ARBA" id="ARBA00023224"/>
    </source>
</evidence>
<feature type="transmembrane region" description="Helical" evidence="4">
    <location>
        <begin position="196"/>
        <end position="218"/>
    </location>
</feature>
<dbReference type="OrthoDB" id="1672921at2"/>
<dbReference type="Pfam" id="PF00015">
    <property type="entry name" value="MCPsignal"/>
    <property type="match status" value="1"/>
</dbReference>
<dbReference type="KEGG" id="sted:SPTER_33220"/>
<reference evidence="7 8" key="1">
    <citation type="submission" date="2019-02" db="EMBL/GenBank/DDBJ databases">
        <title>Closed genome of Sporomusa termitida DSM 4440.</title>
        <authorList>
            <person name="Poehlein A."/>
            <person name="Daniel R."/>
        </authorList>
    </citation>
    <scope>NUCLEOTIDE SEQUENCE [LARGE SCALE GENOMIC DNA]</scope>
    <source>
        <strain evidence="7 8">DSM 4440</strain>
    </source>
</reference>
<dbReference type="PANTHER" id="PTHR32089">
    <property type="entry name" value="METHYL-ACCEPTING CHEMOTAXIS PROTEIN MCPB"/>
    <property type="match status" value="1"/>
</dbReference>
<evidence type="ECO:0000313" key="8">
    <source>
        <dbReference type="Proteomes" id="UP000320776"/>
    </source>
</evidence>
<dbReference type="GO" id="GO:0007165">
    <property type="term" value="P:signal transduction"/>
    <property type="evidence" value="ECO:0007669"/>
    <property type="project" value="UniProtKB-KW"/>
</dbReference>
<dbReference type="InterPro" id="IPR004090">
    <property type="entry name" value="Chemotax_Me-accpt_rcpt"/>
</dbReference>
<dbReference type="Gene3D" id="6.10.340.10">
    <property type="match status" value="1"/>
</dbReference>
<evidence type="ECO:0000313" key="7">
    <source>
        <dbReference type="EMBL" id="QDR81902.1"/>
    </source>
</evidence>
<name>A0A517DX28_9FIRM</name>
<dbReference type="AlphaFoldDB" id="A0A517DX28"/>
<dbReference type="EMBL" id="CP036259">
    <property type="protein sequence ID" value="QDR81902.1"/>
    <property type="molecule type" value="Genomic_DNA"/>
</dbReference>
<keyword evidence="8" id="KW-1185">Reference proteome</keyword>
<keyword evidence="4" id="KW-1133">Transmembrane helix</keyword>
<dbReference type="Proteomes" id="UP000320776">
    <property type="component" value="Chromosome"/>
</dbReference>
<dbReference type="InterPro" id="IPR004089">
    <property type="entry name" value="MCPsignal_dom"/>
</dbReference>
<dbReference type="Pfam" id="PF00672">
    <property type="entry name" value="HAMP"/>
    <property type="match status" value="1"/>
</dbReference>
<evidence type="ECO:0000256" key="2">
    <source>
        <dbReference type="ARBA" id="ARBA00029447"/>
    </source>
</evidence>
<organism evidence="7 8">
    <name type="scientific">Sporomusa termitida</name>
    <dbReference type="NCBI Taxonomy" id="2377"/>
    <lineage>
        <taxon>Bacteria</taxon>
        <taxon>Bacillati</taxon>
        <taxon>Bacillota</taxon>
        <taxon>Negativicutes</taxon>
        <taxon>Selenomonadales</taxon>
        <taxon>Sporomusaceae</taxon>
        <taxon>Sporomusa</taxon>
    </lineage>
</organism>
<sequence>MVLRKLKIGTKISLGFTVMLGLIIMLGAIAYLSMNSFGKTLASIDAANKRLQLALQIENSFGAGVAGTRGFIAYGDEKFAKLQDQSMSNTVVLEHQLIDVVDENSRQDVQKLIQLTSKHADGVVNDLAPVVRAYHQQLAAGNAAEAQQLKAEAAVINARITPYSEQIADILTKVVKANKAIVDEQSSSAYISMDRLLGITALVALVAVLVGGGLSLLLTRMVCRPIESMLTVANSLAEGDLSIPVKQVADGDELSKLAAALNTMQSRFKTTIRAILGSAGQVAAAADTLAAVVETSARAAGQVDESIAHVATDAEGQLAAANDALAVAGQMAAGIQQIAANAGTVVAASQDTAAAAQSGSRTVGKAVSQMENIEATVNSLAAVVGKLSGYSQQIGEIVNAISGIASQTNLLALNAAIEAARAGEQGRGFAVVAEEVRRLAEQASQSAKQIAALIGEIQSETGLAVTAMESGTREVRLGAEAVHTAGGVFTEIAAHIATMSAEIREISAAISEMAGGSQRIVTAVEAFSASSRDIAGQTQTVASASQEQSASMQEIAASGQGLQQMAQELQTSVSKFKL</sequence>
<dbReference type="SUPFAM" id="SSF58104">
    <property type="entry name" value="Methyl-accepting chemotaxis protein (MCP) signaling domain"/>
    <property type="match status" value="1"/>
</dbReference>
<keyword evidence="4" id="KW-0472">Membrane</keyword>
<protein>
    <submittedName>
        <fullName evidence="7">Methyl-accepting chemotaxis protein (MCP) signaling domain protein</fullName>
    </submittedName>
</protein>
<dbReference type="PROSITE" id="PS50885">
    <property type="entry name" value="HAMP"/>
    <property type="match status" value="1"/>
</dbReference>
<dbReference type="SMART" id="SM00283">
    <property type="entry name" value="MA"/>
    <property type="match status" value="1"/>
</dbReference>
<feature type="domain" description="Methyl-accepting transducer" evidence="5">
    <location>
        <begin position="292"/>
        <end position="528"/>
    </location>
</feature>
<dbReference type="PANTHER" id="PTHR32089:SF112">
    <property type="entry name" value="LYSOZYME-LIKE PROTEIN-RELATED"/>
    <property type="match status" value="1"/>
</dbReference>
<dbReference type="InterPro" id="IPR003660">
    <property type="entry name" value="HAMP_dom"/>
</dbReference>
<gene>
    <name evidence="7" type="ORF">SPTER_33220</name>
</gene>
<feature type="transmembrane region" description="Helical" evidence="4">
    <location>
        <begin position="12"/>
        <end position="32"/>
    </location>
</feature>
<dbReference type="PROSITE" id="PS50111">
    <property type="entry name" value="CHEMOTAXIS_TRANSDUC_2"/>
    <property type="match status" value="1"/>
</dbReference>
<dbReference type="GO" id="GO:0006935">
    <property type="term" value="P:chemotaxis"/>
    <property type="evidence" value="ECO:0007669"/>
    <property type="project" value="InterPro"/>
</dbReference>
<evidence type="ECO:0000259" key="6">
    <source>
        <dbReference type="PROSITE" id="PS50885"/>
    </source>
</evidence>